<organism evidence="7 8">
    <name type="scientific">Schaalia hyovaginalis</name>
    <dbReference type="NCBI Taxonomy" id="29316"/>
    <lineage>
        <taxon>Bacteria</taxon>
        <taxon>Bacillati</taxon>
        <taxon>Actinomycetota</taxon>
        <taxon>Actinomycetes</taxon>
        <taxon>Actinomycetales</taxon>
        <taxon>Actinomycetaceae</taxon>
        <taxon>Schaalia</taxon>
    </lineage>
</organism>
<accession>A0A923E0S5</accession>
<reference evidence="7" key="1">
    <citation type="submission" date="2020-08" db="EMBL/GenBank/DDBJ databases">
        <title>Sequencing the genomes of 1000 actinobacteria strains.</title>
        <authorList>
            <person name="Klenk H.-P."/>
        </authorList>
    </citation>
    <scope>NUCLEOTIDE SEQUENCE</scope>
    <source>
        <strain evidence="7">DSM 10695</strain>
    </source>
</reference>
<keyword evidence="5 6" id="KW-0472">Membrane</keyword>
<evidence type="ECO:0000256" key="6">
    <source>
        <dbReference type="SAM" id="Phobius"/>
    </source>
</evidence>
<dbReference type="Pfam" id="PF07690">
    <property type="entry name" value="MFS_1"/>
    <property type="match status" value="1"/>
</dbReference>
<dbReference type="Gene3D" id="1.20.1250.20">
    <property type="entry name" value="MFS general substrate transporter like domains"/>
    <property type="match status" value="1"/>
</dbReference>
<evidence type="ECO:0000313" key="7">
    <source>
        <dbReference type="EMBL" id="MBB6333821.1"/>
    </source>
</evidence>
<proteinExistence type="inferred from homology"/>
<protein>
    <submittedName>
        <fullName evidence="7">NNP family nitrate/nitrite transporter-like MFS transporter</fullName>
    </submittedName>
</protein>
<feature type="transmembrane region" description="Helical" evidence="6">
    <location>
        <begin position="210"/>
        <end position="233"/>
    </location>
</feature>
<dbReference type="InterPro" id="IPR044772">
    <property type="entry name" value="NO3_transporter"/>
</dbReference>
<dbReference type="EMBL" id="JACHMK010000001">
    <property type="protein sequence ID" value="MBB6333821.1"/>
    <property type="molecule type" value="Genomic_DNA"/>
</dbReference>
<evidence type="ECO:0000256" key="2">
    <source>
        <dbReference type="ARBA" id="ARBA00008432"/>
    </source>
</evidence>
<comment type="caution">
    <text evidence="7">The sequence shown here is derived from an EMBL/GenBank/DDBJ whole genome shotgun (WGS) entry which is preliminary data.</text>
</comment>
<dbReference type="InterPro" id="IPR036259">
    <property type="entry name" value="MFS_trans_sf"/>
</dbReference>
<dbReference type="PANTHER" id="PTHR23515">
    <property type="entry name" value="HIGH-AFFINITY NITRATE TRANSPORTER 2.3"/>
    <property type="match status" value="1"/>
</dbReference>
<keyword evidence="3 6" id="KW-0812">Transmembrane</keyword>
<feature type="transmembrane region" description="Helical" evidence="6">
    <location>
        <begin position="420"/>
        <end position="440"/>
    </location>
</feature>
<evidence type="ECO:0000256" key="4">
    <source>
        <dbReference type="ARBA" id="ARBA00022989"/>
    </source>
</evidence>
<keyword evidence="8" id="KW-1185">Reference proteome</keyword>
<feature type="transmembrane region" description="Helical" evidence="6">
    <location>
        <begin position="297"/>
        <end position="317"/>
    </location>
</feature>
<feature type="transmembrane region" description="Helical" evidence="6">
    <location>
        <begin position="32"/>
        <end position="53"/>
    </location>
</feature>
<dbReference type="AlphaFoldDB" id="A0A923E0S5"/>
<keyword evidence="4 6" id="KW-1133">Transmembrane helix</keyword>
<feature type="transmembrane region" description="Helical" evidence="6">
    <location>
        <begin position="254"/>
        <end position="277"/>
    </location>
</feature>
<feature type="transmembrane region" description="Helical" evidence="6">
    <location>
        <begin position="329"/>
        <end position="348"/>
    </location>
</feature>
<dbReference type="GO" id="GO:0016020">
    <property type="term" value="C:membrane"/>
    <property type="evidence" value="ECO:0007669"/>
    <property type="project" value="UniProtKB-SubCell"/>
</dbReference>
<dbReference type="SUPFAM" id="SSF103473">
    <property type="entry name" value="MFS general substrate transporter"/>
    <property type="match status" value="1"/>
</dbReference>
<evidence type="ECO:0000256" key="3">
    <source>
        <dbReference type="ARBA" id="ARBA00022692"/>
    </source>
</evidence>
<name>A0A923E0S5_9ACTO</name>
<feature type="transmembrane region" description="Helical" evidence="6">
    <location>
        <begin position="73"/>
        <end position="91"/>
    </location>
</feature>
<feature type="transmembrane region" description="Helical" evidence="6">
    <location>
        <begin position="391"/>
        <end position="414"/>
    </location>
</feature>
<sequence length="449" mass="48638">MSTATSPTNPRRQGRLLTDWNPEDPQKWDSRIAWTTLAISTFSMVIAFCVFFLVSAIAPKLKLIGFDLTAGQLYWLAAMPGLSGGLVRLLYMFLPPILGTRRLIGWSSLLYLIPMLGWFFAVQDTSTPYGVLLLLAFLCGIGGGTFSGYMPSTGYFFPKRLAGTALNLQAGIGNLGMSIIQLLGPWLMGFGLLGITFIAPQRQADDTAIFVHNAAIFFVPWTIVAAILAFTMLKDVPVKANFRQQIDIFSNPNTWFMTLLYVLTFGLFSGFSAQFGLLINNTFGASSPLAEAGFSNLPLGATYAFLGPLIGSLVRVAWGPLCDRLSGGFWTFVSAVGMALTLGTAALFLHPSDPKQFTPFLWAMLAMFFFAGIGNAGTFKQMPMIMPKLQAGGAIGFTAAIACFGPFFVGVALSAMDAQLWFWICAAYSALCALICWIRYARPGAPFPG</sequence>
<feature type="transmembrane region" description="Helical" evidence="6">
    <location>
        <begin position="103"/>
        <end position="123"/>
    </location>
</feature>
<dbReference type="CDD" id="cd17341">
    <property type="entry name" value="MFS_NRT2_like"/>
    <property type="match status" value="1"/>
</dbReference>
<feature type="transmembrane region" description="Helical" evidence="6">
    <location>
        <begin position="171"/>
        <end position="198"/>
    </location>
</feature>
<comment type="similarity">
    <text evidence="2">Belongs to the major facilitator superfamily. Nitrate/nitrite porter (TC 2.A.1.8) family.</text>
</comment>
<comment type="subcellular location">
    <subcellularLocation>
        <location evidence="1">Membrane</location>
        <topology evidence="1">Multi-pass membrane protein</topology>
    </subcellularLocation>
</comment>
<feature type="transmembrane region" description="Helical" evidence="6">
    <location>
        <begin position="360"/>
        <end position="379"/>
    </location>
</feature>
<evidence type="ECO:0000313" key="8">
    <source>
        <dbReference type="Proteomes" id="UP000617426"/>
    </source>
</evidence>
<gene>
    <name evidence="7" type="ORF">HD592_000386</name>
</gene>
<evidence type="ECO:0000256" key="1">
    <source>
        <dbReference type="ARBA" id="ARBA00004141"/>
    </source>
</evidence>
<dbReference type="InterPro" id="IPR011701">
    <property type="entry name" value="MFS"/>
</dbReference>
<feature type="transmembrane region" description="Helical" evidence="6">
    <location>
        <begin position="129"/>
        <end position="150"/>
    </location>
</feature>
<evidence type="ECO:0000256" key="5">
    <source>
        <dbReference type="ARBA" id="ARBA00023136"/>
    </source>
</evidence>
<dbReference type="Proteomes" id="UP000617426">
    <property type="component" value="Unassembled WGS sequence"/>
</dbReference>
<dbReference type="GO" id="GO:0015112">
    <property type="term" value="F:nitrate transmembrane transporter activity"/>
    <property type="evidence" value="ECO:0007669"/>
    <property type="project" value="InterPro"/>
</dbReference>
<dbReference type="RefSeq" id="WP_184451487.1">
    <property type="nucleotide sequence ID" value="NZ_JACHMK010000001.1"/>
</dbReference>